<dbReference type="PROSITE" id="PS51257">
    <property type="entry name" value="PROKAR_LIPOPROTEIN"/>
    <property type="match status" value="1"/>
</dbReference>
<evidence type="ECO:0008006" key="3">
    <source>
        <dbReference type="Google" id="ProtNLM"/>
    </source>
</evidence>
<protein>
    <recommendedName>
        <fullName evidence="3">Lipoprotein</fullName>
    </recommendedName>
</protein>
<organism evidence="1 2">
    <name type="scientific">Rarispira pelagica</name>
    <dbReference type="NCBI Taxonomy" id="3141764"/>
    <lineage>
        <taxon>Bacteria</taxon>
        <taxon>Pseudomonadati</taxon>
        <taxon>Spirochaetota</taxon>
        <taxon>Spirochaetia</taxon>
        <taxon>Winmispirales</taxon>
        <taxon>Winmispiraceae</taxon>
        <taxon>Rarispira</taxon>
    </lineage>
</organism>
<dbReference type="EMBL" id="JBCHKQ010000001">
    <property type="protein sequence ID" value="MEM5947153.1"/>
    <property type="molecule type" value="Genomic_DNA"/>
</dbReference>
<dbReference type="RefSeq" id="WP_420068604.1">
    <property type="nucleotide sequence ID" value="NZ_JBCHKQ010000001.1"/>
</dbReference>
<proteinExistence type="predicted"/>
<evidence type="ECO:0000313" key="2">
    <source>
        <dbReference type="Proteomes" id="UP001466331"/>
    </source>
</evidence>
<dbReference type="Proteomes" id="UP001466331">
    <property type="component" value="Unassembled WGS sequence"/>
</dbReference>
<reference evidence="1 2" key="1">
    <citation type="submission" date="2024-03" db="EMBL/GenBank/DDBJ databases">
        <title>Ignisphaera cupida sp. nov., a hyperthermophilic hydrolytic archaeon from a hot spring of Kamchatka, and proposal of Ignisphaeraceae fam. nov.</title>
        <authorList>
            <person name="Podosokorskaya O.A."/>
            <person name="Elcheninov A.G."/>
            <person name="Maltseva A.I."/>
            <person name="Zayulina K.S."/>
            <person name="Novikov A."/>
            <person name="Merkel A.Y."/>
        </authorList>
    </citation>
    <scope>NUCLEOTIDE SEQUENCE [LARGE SCALE GENOMIC DNA]</scope>
    <source>
        <strain evidence="1 2">38H-sp</strain>
    </source>
</reference>
<evidence type="ECO:0000313" key="1">
    <source>
        <dbReference type="EMBL" id="MEM5947153.1"/>
    </source>
</evidence>
<sequence>MKNINRVIIFSLLVGIVFMLFSCDLKNKIGIEERIDMFFDDVNNAPSEVYTNYHPDAPNYDNVKDYNNTLGQKLPSGNSYSHGAVSVSGDVATTTVSGWTYTNEPIEFKMKEGDDGWYVWQVTISGATY</sequence>
<comment type="caution">
    <text evidence="1">The sequence shown here is derived from an EMBL/GenBank/DDBJ whole genome shotgun (WGS) entry which is preliminary data.</text>
</comment>
<name>A0ABU9U911_9SPIR</name>
<gene>
    <name evidence="1" type="ORF">WKV44_01195</name>
</gene>
<keyword evidence="2" id="KW-1185">Reference proteome</keyword>
<accession>A0ABU9U911</accession>